<feature type="domain" description="PROP1-like PPR" evidence="5">
    <location>
        <begin position="290"/>
        <end position="458"/>
    </location>
</feature>
<evidence type="ECO:0000313" key="7">
    <source>
        <dbReference type="Proteomes" id="UP000826271"/>
    </source>
</evidence>
<evidence type="ECO:0000256" key="1">
    <source>
        <dbReference type="ARBA" id="ARBA00007626"/>
    </source>
</evidence>
<dbReference type="PANTHER" id="PTHR46128:SF25">
    <property type="entry name" value="PENTACOTRIPEPTIDE-REPEAT REGION OF PRORP DOMAIN-CONTAINING PROTEIN"/>
    <property type="match status" value="1"/>
</dbReference>
<feature type="repeat" description="PPR" evidence="3">
    <location>
        <begin position="288"/>
        <end position="322"/>
    </location>
</feature>
<comment type="similarity">
    <text evidence="1">Belongs to the PPR family. P subfamily.</text>
</comment>
<evidence type="ECO:0000256" key="3">
    <source>
        <dbReference type="PROSITE-ProRule" id="PRU00708"/>
    </source>
</evidence>
<dbReference type="PROSITE" id="PS51375">
    <property type="entry name" value="PPR"/>
    <property type="match status" value="4"/>
</dbReference>
<protein>
    <recommendedName>
        <fullName evidence="5">PROP1-like PPR domain-containing protein</fullName>
    </recommendedName>
</protein>
<dbReference type="Gene3D" id="1.25.40.10">
    <property type="entry name" value="Tetratricopeptide repeat domain"/>
    <property type="match status" value="3"/>
</dbReference>
<comment type="caution">
    <text evidence="6">The sequence shown here is derived from an EMBL/GenBank/DDBJ whole genome shotgun (WGS) entry which is preliminary data.</text>
</comment>
<name>A0AAV6XI34_9LAMI</name>
<evidence type="ECO:0000256" key="4">
    <source>
        <dbReference type="SAM" id="MobiDB-lite"/>
    </source>
</evidence>
<evidence type="ECO:0000313" key="6">
    <source>
        <dbReference type="EMBL" id="KAG8379682.1"/>
    </source>
</evidence>
<gene>
    <name evidence="6" type="ORF">BUALT_Bualt07G0114400</name>
</gene>
<dbReference type="EMBL" id="WHWC01000007">
    <property type="protein sequence ID" value="KAG8379682.1"/>
    <property type="molecule type" value="Genomic_DNA"/>
</dbReference>
<keyword evidence="2" id="KW-0677">Repeat</keyword>
<dbReference type="PANTHER" id="PTHR46128">
    <property type="entry name" value="MITOCHONDRIAL GROUP I INTRON SPLICING FACTOR CCM1"/>
    <property type="match status" value="1"/>
</dbReference>
<dbReference type="Pfam" id="PF01535">
    <property type="entry name" value="PPR"/>
    <property type="match status" value="2"/>
</dbReference>
<dbReference type="InterPro" id="IPR002885">
    <property type="entry name" value="PPR_rpt"/>
</dbReference>
<feature type="region of interest" description="Disordered" evidence="4">
    <location>
        <begin position="532"/>
        <end position="555"/>
    </location>
</feature>
<dbReference type="Proteomes" id="UP000826271">
    <property type="component" value="Unassembled WGS sequence"/>
</dbReference>
<keyword evidence="7" id="KW-1185">Reference proteome</keyword>
<proteinExistence type="inferred from homology"/>
<sequence>MALLTIVRRLQLHRPPSIIYFSQYFHHHFLSSPLFPSRAFHQTPCRQFKHAPHFSSLHETHSQIHYQIIDYDDYVEETHEDVQLGVHEMLERVEKAKEFASGDEAIAFLDSCGVEPDKDLIFSVLWALREEWKLAFLVFKWGEKWGCVVEKSWCLMVWLLGNHEKFSTAWTLIHELYRGLKDTQQAMLILMDRYAAANYPDKAIETFHLLQKFKFSPEQKTYFIFLNILCKHGNIEEAEEFMFLNKKFFPLEIESFNIILNGWCNIAVDIYESKRVWREMSKCCTEPDKTSYTHMISCYSRVGNLFDSLRLYDEMKKRGWAPPVEVYHSLIYVMTRENCLSEALKIVDKMKEIGLTPNSTTYNSIIRPLCEGEKFEDARNILAKMMSDDISPTIDTYHALLKGESIEGTLGVLNHMRKAGFGPNGDTFLLALDKFLTLGQHENALKIWLEMKHYIVKPGPVHYTILVEGLAKCGLIAKAREFYYEMTSSGLVDDPSLKKLLEEPVRKGVHARKGKRQMTIVRRIKRDKGLQCGKSSLVRSRRHRKGSEKKRESGT</sequence>
<dbReference type="AlphaFoldDB" id="A0AAV6XI34"/>
<evidence type="ECO:0000259" key="5">
    <source>
        <dbReference type="Pfam" id="PF17177"/>
    </source>
</evidence>
<accession>A0AAV6XI34</accession>
<dbReference type="NCBIfam" id="TIGR00756">
    <property type="entry name" value="PPR"/>
    <property type="match status" value="4"/>
</dbReference>
<dbReference type="InterPro" id="IPR050872">
    <property type="entry name" value="PPR_P_subfamily"/>
</dbReference>
<dbReference type="InterPro" id="IPR011990">
    <property type="entry name" value="TPR-like_helical_dom_sf"/>
</dbReference>
<feature type="repeat" description="PPR" evidence="3">
    <location>
        <begin position="358"/>
        <end position="392"/>
    </location>
</feature>
<evidence type="ECO:0000256" key="2">
    <source>
        <dbReference type="ARBA" id="ARBA00022737"/>
    </source>
</evidence>
<feature type="repeat" description="PPR" evidence="3">
    <location>
        <begin position="323"/>
        <end position="357"/>
    </location>
</feature>
<feature type="compositionally biased region" description="Basic residues" evidence="4">
    <location>
        <begin position="539"/>
        <end position="548"/>
    </location>
</feature>
<dbReference type="Pfam" id="PF17177">
    <property type="entry name" value="PPR_long"/>
    <property type="match status" value="1"/>
</dbReference>
<reference evidence="6" key="1">
    <citation type="submission" date="2019-10" db="EMBL/GenBank/DDBJ databases">
        <authorList>
            <person name="Zhang R."/>
            <person name="Pan Y."/>
            <person name="Wang J."/>
            <person name="Ma R."/>
            <person name="Yu S."/>
        </authorList>
    </citation>
    <scope>NUCLEOTIDE SEQUENCE</scope>
    <source>
        <strain evidence="6">LA-IB0</strain>
        <tissue evidence="6">Leaf</tissue>
    </source>
</reference>
<dbReference type="InterPro" id="IPR033443">
    <property type="entry name" value="PROP1-like_PPR_dom"/>
</dbReference>
<organism evidence="6 7">
    <name type="scientific">Buddleja alternifolia</name>
    <dbReference type="NCBI Taxonomy" id="168488"/>
    <lineage>
        <taxon>Eukaryota</taxon>
        <taxon>Viridiplantae</taxon>
        <taxon>Streptophyta</taxon>
        <taxon>Embryophyta</taxon>
        <taxon>Tracheophyta</taxon>
        <taxon>Spermatophyta</taxon>
        <taxon>Magnoliopsida</taxon>
        <taxon>eudicotyledons</taxon>
        <taxon>Gunneridae</taxon>
        <taxon>Pentapetalae</taxon>
        <taxon>asterids</taxon>
        <taxon>lamiids</taxon>
        <taxon>Lamiales</taxon>
        <taxon>Scrophulariaceae</taxon>
        <taxon>Buddlejeae</taxon>
        <taxon>Buddleja</taxon>
    </lineage>
</organism>
<feature type="repeat" description="PPR" evidence="3">
    <location>
        <begin position="459"/>
        <end position="493"/>
    </location>
</feature>